<dbReference type="KEGG" id="kne:92183041"/>
<feature type="region of interest" description="Disordered" evidence="3">
    <location>
        <begin position="1"/>
        <end position="83"/>
    </location>
</feature>
<dbReference type="InterPro" id="IPR001356">
    <property type="entry name" value="HD"/>
</dbReference>
<feature type="compositionally biased region" description="Basic and acidic residues" evidence="3">
    <location>
        <begin position="1"/>
        <end position="15"/>
    </location>
</feature>
<evidence type="ECO:0000256" key="3">
    <source>
        <dbReference type="SAM" id="MobiDB-lite"/>
    </source>
</evidence>
<keyword evidence="6" id="KW-1185">Reference proteome</keyword>
<feature type="domain" description="Homeobox" evidence="4">
    <location>
        <begin position="197"/>
        <end position="245"/>
    </location>
</feature>
<dbReference type="SMART" id="SM00389">
    <property type="entry name" value="HOX"/>
    <property type="match status" value="1"/>
</dbReference>
<feature type="compositionally biased region" description="Polar residues" evidence="3">
    <location>
        <begin position="131"/>
        <end position="146"/>
    </location>
</feature>
<dbReference type="SUPFAM" id="SSF46689">
    <property type="entry name" value="Homeodomain-like"/>
    <property type="match status" value="1"/>
</dbReference>
<dbReference type="InterPro" id="IPR009057">
    <property type="entry name" value="Homeodomain-like_sf"/>
</dbReference>
<dbReference type="Pfam" id="PF00046">
    <property type="entry name" value="Homeodomain"/>
    <property type="match status" value="1"/>
</dbReference>
<keyword evidence="1 2" id="KW-0371">Homeobox</keyword>
<feature type="compositionally biased region" description="Low complexity" evidence="3">
    <location>
        <begin position="161"/>
        <end position="178"/>
    </location>
</feature>
<feature type="compositionally biased region" description="Basic and acidic residues" evidence="3">
    <location>
        <begin position="579"/>
        <end position="589"/>
    </location>
</feature>
<sequence>MDSKHEHMSSPRGPEDASNIADEYPSPERIPTTLSEHEQSLPTSSEHEHRHDHVREDGQQHQQHHHHHAEAHEHHHRHEDTDMQTELANQVAAQAIEAAVAAEVQANADAQAQAQAMAEQRHQALPPPPTSSHGQTESNQHLPRSTPQHHPRQPTFPRPRSSLPYSTTAATSSSSPLANRLHTHTQPHTIAPLTPNEQISVLREAYARNPNPGKKELEQLAEKTGRPWNKIREYFRQRRNKLRGLEDLEGMEEPGRASGWLQVSYRAAPPNAHVSQLSIYNSYRNRFDPYAIQTPLMGGQDLIQLACATFPGCEMARDEGEYVLKGLKEKEKEVEGGPEAEEWERGVEGLVEPLRAGSWLLSSFQHQTDPSAPSSLTQTDLYTSYAARFSSLLSTPDNHPANGIDTDEAAEQAASLKAFEDAGLGGTSGEGNEHLSTREPSQDHDQDTQMEEGHQSLATLSLLPEGNLDPSSSTSPPPPQQSKKEPNRLLNPLELINLTRMTFPKCEPIVDSSGRFVIRGLERREGLEPGKKGREGEMFPFALMSEEKPGQAFVGLMKRKLAALAPEPSPDIPLAATTGHEKEENEERSGKRHKGEKEMEELAEEDKELLDGLKRFRGSKLGEKVREVCVTQ</sequence>
<dbReference type="AlphaFoldDB" id="A0AAW0YYG9"/>
<dbReference type="GO" id="GO:0003677">
    <property type="term" value="F:DNA binding"/>
    <property type="evidence" value="ECO:0007669"/>
    <property type="project" value="UniProtKB-UniRule"/>
</dbReference>
<feature type="region of interest" description="Disordered" evidence="3">
    <location>
        <begin position="111"/>
        <end position="180"/>
    </location>
</feature>
<evidence type="ECO:0000256" key="2">
    <source>
        <dbReference type="RuleBase" id="RU000682"/>
    </source>
</evidence>
<dbReference type="RefSeq" id="XP_066800646.1">
    <property type="nucleotide sequence ID" value="XM_066948873.1"/>
</dbReference>
<protein>
    <recommendedName>
        <fullName evidence="4">Homeobox domain-containing protein</fullName>
    </recommendedName>
</protein>
<feature type="compositionally biased region" description="Basic and acidic residues" evidence="3">
    <location>
        <begin position="35"/>
        <end position="59"/>
    </location>
</feature>
<comment type="caution">
    <text evidence="5">The sequence shown here is derived from an EMBL/GenBank/DDBJ whole genome shotgun (WGS) entry which is preliminary data.</text>
</comment>
<evidence type="ECO:0000256" key="1">
    <source>
        <dbReference type="PROSITE-ProRule" id="PRU00108"/>
    </source>
</evidence>
<organism evidence="5 6">
    <name type="scientific">Kwoniella newhampshirensis</name>
    <dbReference type="NCBI Taxonomy" id="1651941"/>
    <lineage>
        <taxon>Eukaryota</taxon>
        <taxon>Fungi</taxon>
        <taxon>Dikarya</taxon>
        <taxon>Basidiomycota</taxon>
        <taxon>Agaricomycotina</taxon>
        <taxon>Tremellomycetes</taxon>
        <taxon>Tremellales</taxon>
        <taxon>Cryptococcaceae</taxon>
        <taxon>Kwoniella</taxon>
    </lineage>
</organism>
<keyword evidence="1 2" id="KW-0238">DNA-binding</keyword>
<keyword evidence="1 2" id="KW-0539">Nucleus</keyword>
<evidence type="ECO:0000259" key="4">
    <source>
        <dbReference type="PROSITE" id="PS50071"/>
    </source>
</evidence>
<dbReference type="CDD" id="cd00086">
    <property type="entry name" value="homeodomain"/>
    <property type="match status" value="1"/>
</dbReference>
<proteinExistence type="predicted"/>
<dbReference type="Proteomes" id="UP001388673">
    <property type="component" value="Unassembled WGS sequence"/>
</dbReference>
<feature type="region of interest" description="Disordered" evidence="3">
    <location>
        <begin position="567"/>
        <end position="606"/>
    </location>
</feature>
<accession>A0AAW0YYG9</accession>
<feature type="compositionally biased region" description="Basic and acidic residues" evidence="3">
    <location>
        <begin position="431"/>
        <end position="454"/>
    </location>
</feature>
<evidence type="ECO:0000313" key="5">
    <source>
        <dbReference type="EMBL" id="KAK8846696.1"/>
    </source>
</evidence>
<dbReference type="GO" id="GO:0005634">
    <property type="term" value="C:nucleus"/>
    <property type="evidence" value="ECO:0007669"/>
    <property type="project" value="UniProtKB-SubCell"/>
</dbReference>
<dbReference type="PROSITE" id="PS50071">
    <property type="entry name" value="HOMEOBOX_2"/>
    <property type="match status" value="1"/>
</dbReference>
<comment type="subcellular location">
    <subcellularLocation>
        <location evidence="1 2">Nucleus</location>
    </subcellularLocation>
</comment>
<dbReference type="Gene3D" id="1.10.10.60">
    <property type="entry name" value="Homeodomain-like"/>
    <property type="match status" value="1"/>
</dbReference>
<name>A0AAW0YYG9_9TREE</name>
<dbReference type="GeneID" id="92183041"/>
<feature type="DNA-binding region" description="Homeobox" evidence="1">
    <location>
        <begin position="199"/>
        <end position="246"/>
    </location>
</feature>
<feature type="region of interest" description="Disordered" evidence="3">
    <location>
        <begin position="422"/>
        <end position="489"/>
    </location>
</feature>
<evidence type="ECO:0000313" key="6">
    <source>
        <dbReference type="Proteomes" id="UP001388673"/>
    </source>
</evidence>
<reference evidence="5 6" key="1">
    <citation type="journal article" date="2024" name="bioRxiv">
        <title>Comparative genomics of Cryptococcus and Kwoniella reveals pathogenesis evolution and contrasting karyotype dynamics via intercentromeric recombination or chromosome fusion.</title>
        <authorList>
            <person name="Coelho M.A."/>
            <person name="David-Palma M."/>
            <person name="Shea T."/>
            <person name="Bowers K."/>
            <person name="McGinley-Smith S."/>
            <person name="Mohammad A.W."/>
            <person name="Gnirke A."/>
            <person name="Yurkov A.M."/>
            <person name="Nowrousian M."/>
            <person name="Sun S."/>
            <person name="Cuomo C.A."/>
            <person name="Heitman J."/>
        </authorList>
    </citation>
    <scope>NUCLEOTIDE SEQUENCE [LARGE SCALE GENOMIC DNA]</scope>
    <source>
        <strain evidence="5 6">CBS 13917</strain>
    </source>
</reference>
<gene>
    <name evidence="5" type="ORF">IAR55_005783</name>
</gene>
<dbReference type="EMBL" id="JBCAWK010000011">
    <property type="protein sequence ID" value="KAK8846696.1"/>
    <property type="molecule type" value="Genomic_DNA"/>
</dbReference>
<feature type="compositionally biased region" description="Basic and acidic residues" evidence="3">
    <location>
        <begin position="70"/>
        <end position="81"/>
    </location>
</feature>